<keyword evidence="8" id="KW-1185">Reference proteome</keyword>
<dbReference type="SUPFAM" id="SSF53649">
    <property type="entry name" value="Alkaline phosphatase-like"/>
    <property type="match status" value="1"/>
</dbReference>
<keyword evidence="3" id="KW-0378">Hydrolase</keyword>
<dbReference type="eggNOG" id="COG3119">
    <property type="taxonomic scope" value="Bacteria"/>
</dbReference>
<comment type="caution">
    <text evidence="7">The sequence shown here is derived from an EMBL/GenBank/DDBJ whole genome shotgun (WGS) entry which is preliminary data.</text>
</comment>
<dbReference type="AlphaFoldDB" id="W7XVI5"/>
<dbReference type="GO" id="GO:0004065">
    <property type="term" value="F:arylsulfatase activity"/>
    <property type="evidence" value="ECO:0007669"/>
    <property type="project" value="TreeGrafter"/>
</dbReference>
<comment type="similarity">
    <text evidence="1">Belongs to the sulfatase family.</text>
</comment>
<proteinExistence type="inferred from homology"/>
<accession>W7XVI5</accession>
<dbReference type="GO" id="GO:0046872">
    <property type="term" value="F:metal ion binding"/>
    <property type="evidence" value="ECO:0007669"/>
    <property type="project" value="UniProtKB-KW"/>
</dbReference>
<evidence type="ECO:0000256" key="3">
    <source>
        <dbReference type="ARBA" id="ARBA00022801"/>
    </source>
</evidence>
<keyword evidence="4" id="KW-0106">Calcium</keyword>
<evidence type="ECO:0000259" key="6">
    <source>
        <dbReference type="Pfam" id="PF00884"/>
    </source>
</evidence>
<dbReference type="InterPro" id="IPR017850">
    <property type="entry name" value="Alkaline_phosphatase_core_sf"/>
</dbReference>
<feature type="signal peptide" evidence="5">
    <location>
        <begin position="1"/>
        <end position="19"/>
    </location>
</feature>
<evidence type="ECO:0000256" key="1">
    <source>
        <dbReference type="ARBA" id="ARBA00008779"/>
    </source>
</evidence>
<dbReference type="PANTHER" id="PTHR42693:SF53">
    <property type="entry name" value="ENDO-4-O-SULFATASE"/>
    <property type="match status" value="1"/>
</dbReference>
<evidence type="ECO:0000256" key="2">
    <source>
        <dbReference type="ARBA" id="ARBA00022723"/>
    </source>
</evidence>
<dbReference type="RefSeq" id="WP_200871225.1">
    <property type="nucleotide sequence ID" value="NZ_BAMD01000006.1"/>
</dbReference>
<keyword evidence="2" id="KW-0479">Metal-binding</keyword>
<dbReference type="Pfam" id="PF00884">
    <property type="entry name" value="Sulfatase"/>
    <property type="match status" value="1"/>
</dbReference>
<dbReference type="PANTHER" id="PTHR42693">
    <property type="entry name" value="ARYLSULFATASE FAMILY MEMBER"/>
    <property type="match status" value="1"/>
</dbReference>
<dbReference type="InterPro" id="IPR024607">
    <property type="entry name" value="Sulfatase_CS"/>
</dbReference>
<evidence type="ECO:0000256" key="4">
    <source>
        <dbReference type="ARBA" id="ARBA00022837"/>
    </source>
</evidence>
<organism evidence="7 8">
    <name type="scientific">Saccharicrinis fermentans DSM 9555 = JCM 21142</name>
    <dbReference type="NCBI Taxonomy" id="869213"/>
    <lineage>
        <taxon>Bacteria</taxon>
        <taxon>Pseudomonadati</taxon>
        <taxon>Bacteroidota</taxon>
        <taxon>Bacteroidia</taxon>
        <taxon>Marinilabiliales</taxon>
        <taxon>Marinilabiliaceae</taxon>
        <taxon>Saccharicrinis</taxon>
    </lineage>
</organism>
<dbReference type="InterPro" id="IPR000917">
    <property type="entry name" value="Sulfatase_N"/>
</dbReference>
<dbReference type="Proteomes" id="UP000019402">
    <property type="component" value="Unassembled WGS sequence"/>
</dbReference>
<dbReference type="InterPro" id="IPR050738">
    <property type="entry name" value="Sulfatase"/>
</dbReference>
<reference evidence="7 8" key="1">
    <citation type="journal article" date="2014" name="Genome Announc.">
        <title>Draft Genome Sequence of Cytophaga fermentans JCM 21142T, a Facultative Anaerobe Isolated from Marine Mud.</title>
        <authorList>
            <person name="Starns D."/>
            <person name="Oshima K."/>
            <person name="Suda W."/>
            <person name="Iino T."/>
            <person name="Yuki M."/>
            <person name="Inoue J."/>
            <person name="Kitamura K."/>
            <person name="Iida T."/>
            <person name="Darby A."/>
            <person name="Hattori M."/>
            <person name="Ohkuma M."/>
        </authorList>
    </citation>
    <scope>NUCLEOTIDE SEQUENCE [LARGE SCALE GENOMIC DNA]</scope>
    <source>
        <strain evidence="7 8">JCM 21142</strain>
    </source>
</reference>
<protein>
    <submittedName>
        <fullName evidence="7">Arylsulfatase</fullName>
    </submittedName>
</protein>
<dbReference type="EMBL" id="BAMD01000006">
    <property type="protein sequence ID" value="GAF02125.1"/>
    <property type="molecule type" value="Genomic_DNA"/>
</dbReference>
<evidence type="ECO:0000313" key="7">
    <source>
        <dbReference type="EMBL" id="GAF02125.1"/>
    </source>
</evidence>
<feature type="domain" description="Sulfatase N-terminal" evidence="6">
    <location>
        <begin position="23"/>
        <end position="172"/>
    </location>
</feature>
<dbReference type="Gene3D" id="3.40.720.10">
    <property type="entry name" value="Alkaline Phosphatase, subunit A"/>
    <property type="match status" value="1"/>
</dbReference>
<feature type="chain" id="PRO_5004906221" evidence="5">
    <location>
        <begin position="20"/>
        <end position="227"/>
    </location>
</feature>
<sequence length="227" mass="26378">MKKIFIVYILCIAATLSFAQDKPNIIWIMAEDMSLDLECYGMKAVKTPHLNQLASEGIRFDNCFVTNPICSPSRSAMMTGTNQVKINAHHHRSNRDVPLSEPYKPFTYWLRKAGYTCILGHHGVMKKGRKIDVNFQHTAIGSWDGKQNFGLFDKYDTIMTADQPFFAQIQLVVTHRGDWWNEVRQQSFHRVDPNEVELPKYLLMIRSLEWIGQNISIKWNIWMARLV</sequence>
<dbReference type="PROSITE" id="PS00523">
    <property type="entry name" value="SULFATASE_1"/>
    <property type="match status" value="1"/>
</dbReference>
<name>W7XVI5_9BACT</name>
<gene>
    <name evidence="7" type="ORF">JCM21142_2752</name>
</gene>
<keyword evidence="5" id="KW-0732">Signal</keyword>
<evidence type="ECO:0000256" key="5">
    <source>
        <dbReference type="SAM" id="SignalP"/>
    </source>
</evidence>
<evidence type="ECO:0000313" key="8">
    <source>
        <dbReference type="Proteomes" id="UP000019402"/>
    </source>
</evidence>